<feature type="domain" description="NmrA-like" evidence="1">
    <location>
        <begin position="24"/>
        <end position="113"/>
    </location>
</feature>
<dbReference type="Proteomes" id="UP001327957">
    <property type="component" value="Unassembled WGS sequence"/>
</dbReference>
<sequence length="180" mass="19935">MFAVTDFWSAIQNEQVTYAVRDEGVDVAVAARQLEESWSWGRNLAVAAAGIPTLERFVFSSLPHVSELSQGRVKHVHHFDRKANVVKHIRQTHPTLWTKMSQIMVGFYNSNILPGSYIGPEVNQTTKKAEFEGLVSNDFLIPFIGAPVSTGLFVRELLLAEPVEGISHDASQSQCQGPNS</sequence>
<name>A0AAV9TN50_9PEZI</name>
<dbReference type="EMBL" id="JASAOK010000018">
    <property type="protein sequence ID" value="KAK6222534.1"/>
    <property type="molecule type" value="Genomic_DNA"/>
</dbReference>
<proteinExistence type="predicted"/>
<protein>
    <submittedName>
        <fullName evidence="2">NmrA-like family protein</fullName>
    </submittedName>
</protein>
<reference evidence="2 3" key="1">
    <citation type="submission" date="2023-04" db="EMBL/GenBank/DDBJ databases">
        <title>Colletotrichum tabacum stain YC1 causing leaf anthracnose on Nicotiana tabacum(L.) cv.</title>
        <authorList>
            <person name="Ji Z."/>
            <person name="Wang M."/>
            <person name="Zhang J."/>
            <person name="Wang N."/>
            <person name="Zhou Z."/>
        </authorList>
    </citation>
    <scope>NUCLEOTIDE SEQUENCE [LARGE SCALE GENOMIC DNA]</scope>
    <source>
        <strain evidence="2 3">YC1</strain>
    </source>
</reference>
<dbReference type="Gene3D" id="3.90.25.10">
    <property type="entry name" value="UDP-galactose 4-epimerase, domain 1"/>
    <property type="match status" value="1"/>
</dbReference>
<dbReference type="SUPFAM" id="SSF51735">
    <property type="entry name" value="NAD(P)-binding Rossmann-fold domains"/>
    <property type="match status" value="1"/>
</dbReference>
<dbReference type="AlphaFoldDB" id="A0AAV9TN50"/>
<organism evidence="2 3">
    <name type="scientific">Colletotrichum tabaci</name>
    <dbReference type="NCBI Taxonomy" id="1209068"/>
    <lineage>
        <taxon>Eukaryota</taxon>
        <taxon>Fungi</taxon>
        <taxon>Dikarya</taxon>
        <taxon>Ascomycota</taxon>
        <taxon>Pezizomycotina</taxon>
        <taxon>Sordariomycetes</taxon>
        <taxon>Hypocreomycetidae</taxon>
        <taxon>Glomerellales</taxon>
        <taxon>Glomerellaceae</taxon>
        <taxon>Colletotrichum</taxon>
        <taxon>Colletotrichum destructivum species complex</taxon>
    </lineage>
</organism>
<dbReference type="Pfam" id="PF05368">
    <property type="entry name" value="NmrA"/>
    <property type="match status" value="1"/>
</dbReference>
<gene>
    <name evidence="2" type="ORF">QIS74_04236</name>
</gene>
<evidence type="ECO:0000313" key="2">
    <source>
        <dbReference type="EMBL" id="KAK6222534.1"/>
    </source>
</evidence>
<accession>A0AAV9TN50</accession>
<dbReference type="InterPro" id="IPR036291">
    <property type="entry name" value="NAD(P)-bd_dom_sf"/>
</dbReference>
<keyword evidence="3" id="KW-1185">Reference proteome</keyword>
<dbReference type="InterPro" id="IPR008030">
    <property type="entry name" value="NmrA-like"/>
</dbReference>
<comment type="caution">
    <text evidence="2">The sequence shown here is derived from an EMBL/GenBank/DDBJ whole genome shotgun (WGS) entry which is preliminary data.</text>
</comment>
<dbReference type="Gene3D" id="3.40.50.720">
    <property type="entry name" value="NAD(P)-binding Rossmann-like Domain"/>
    <property type="match status" value="1"/>
</dbReference>
<evidence type="ECO:0000313" key="3">
    <source>
        <dbReference type="Proteomes" id="UP001327957"/>
    </source>
</evidence>
<evidence type="ECO:0000259" key="1">
    <source>
        <dbReference type="Pfam" id="PF05368"/>
    </source>
</evidence>